<dbReference type="GeneID" id="98661327"/>
<dbReference type="Proteomes" id="UP001298753">
    <property type="component" value="Unassembled WGS sequence"/>
</dbReference>
<dbReference type="AlphaFoldDB" id="A0AAW4VWV3"/>
<dbReference type="FunFam" id="1.10.10.10:FF:000001">
    <property type="entry name" value="LysR family transcriptional regulator"/>
    <property type="match status" value="1"/>
</dbReference>
<evidence type="ECO:0000256" key="3">
    <source>
        <dbReference type="ARBA" id="ARBA00023125"/>
    </source>
</evidence>
<dbReference type="SUPFAM" id="SSF46785">
    <property type="entry name" value="Winged helix' DNA-binding domain"/>
    <property type="match status" value="1"/>
</dbReference>
<evidence type="ECO:0000313" key="7">
    <source>
        <dbReference type="Proteomes" id="UP001298753"/>
    </source>
</evidence>
<dbReference type="GO" id="GO:0003677">
    <property type="term" value="F:DNA binding"/>
    <property type="evidence" value="ECO:0007669"/>
    <property type="project" value="UniProtKB-KW"/>
</dbReference>
<reference evidence="6 7" key="1">
    <citation type="submission" date="2021-10" db="EMBL/GenBank/DDBJ databases">
        <title>Anaerobic single-cell dispensing facilitates the cultivation of human gut bacteria.</title>
        <authorList>
            <person name="Afrizal A."/>
        </authorList>
    </citation>
    <scope>NUCLEOTIDE SEQUENCE [LARGE SCALE GENOMIC DNA]</scope>
    <source>
        <strain evidence="6 7">CLA-AA-H270</strain>
    </source>
</reference>
<comment type="caution">
    <text evidence="6">The sequence shown here is derived from an EMBL/GenBank/DDBJ whole genome shotgun (WGS) entry which is preliminary data.</text>
</comment>
<dbReference type="Pfam" id="PF03466">
    <property type="entry name" value="LysR_substrate"/>
    <property type="match status" value="1"/>
</dbReference>
<evidence type="ECO:0000313" key="6">
    <source>
        <dbReference type="EMBL" id="MCC2175972.1"/>
    </source>
</evidence>
<evidence type="ECO:0000256" key="1">
    <source>
        <dbReference type="ARBA" id="ARBA00009437"/>
    </source>
</evidence>
<keyword evidence="2" id="KW-0805">Transcription regulation</keyword>
<proteinExistence type="inferred from homology"/>
<dbReference type="GO" id="GO:0032993">
    <property type="term" value="C:protein-DNA complex"/>
    <property type="evidence" value="ECO:0007669"/>
    <property type="project" value="TreeGrafter"/>
</dbReference>
<comment type="similarity">
    <text evidence="1">Belongs to the LysR transcriptional regulatory family.</text>
</comment>
<dbReference type="PROSITE" id="PS50931">
    <property type="entry name" value="HTH_LYSR"/>
    <property type="match status" value="1"/>
</dbReference>
<feature type="domain" description="HTH lysR-type" evidence="5">
    <location>
        <begin position="1"/>
        <end position="58"/>
    </location>
</feature>
<keyword evidence="4" id="KW-0804">Transcription</keyword>
<name>A0AAW4VWV3_9FIRM</name>
<dbReference type="InterPro" id="IPR000847">
    <property type="entry name" value="LysR_HTH_N"/>
</dbReference>
<dbReference type="InterPro" id="IPR036388">
    <property type="entry name" value="WH-like_DNA-bd_sf"/>
</dbReference>
<dbReference type="Gene3D" id="1.10.10.10">
    <property type="entry name" value="Winged helix-like DNA-binding domain superfamily/Winged helix DNA-binding domain"/>
    <property type="match status" value="1"/>
</dbReference>
<dbReference type="CDD" id="cd05466">
    <property type="entry name" value="PBP2_LTTR_substrate"/>
    <property type="match status" value="1"/>
</dbReference>
<dbReference type="InterPro" id="IPR036390">
    <property type="entry name" value="WH_DNA-bd_sf"/>
</dbReference>
<organism evidence="6 7">
    <name type="scientific">Agathobaculum butyriciproducens</name>
    <dbReference type="NCBI Taxonomy" id="1628085"/>
    <lineage>
        <taxon>Bacteria</taxon>
        <taxon>Bacillati</taxon>
        <taxon>Bacillota</taxon>
        <taxon>Clostridia</taxon>
        <taxon>Eubacteriales</taxon>
        <taxon>Butyricicoccaceae</taxon>
        <taxon>Agathobaculum</taxon>
    </lineage>
</organism>
<dbReference type="SUPFAM" id="SSF53850">
    <property type="entry name" value="Periplasmic binding protein-like II"/>
    <property type="match status" value="1"/>
</dbReference>
<evidence type="ECO:0000256" key="4">
    <source>
        <dbReference type="ARBA" id="ARBA00023163"/>
    </source>
</evidence>
<dbReference type="PANTHER" id="PTHR30346:SF0">
    <property type="entry name" value="HCA OPERON TRANSCRIPTIONAL ACTIVATOR HCAR"/>
    <property type="match status" value="1"/>
</dbReference>
<dbReference type="GO" id="GO:0003700">
    <property type="term" value="F:DNA-binding transcription factor activity"/>
    <property type="evidence" value="ECO:0007669"/>
    <property type="project" value="InterPro"/>
</dbReference>
<dbReference type="InterPro" id="IPR005119">
    <property type="entry name" value="LysR_subst-bd"/>
</dbReference>
<accession>A0AAW4VWV3</accession>
<evidence type="ECO:0000256" key="2">
    <source>
        <dbReference type="ARBA" id="ARBA00023015"/>
    </source>
</evidence>
<evidence type="ECO:0000259" key="5">
    <source>
        <dbReference type="PROSITE" id="PS50931"/>
    </source>
</evidence>
<sequence>MTLQQLTYLVTVAECGNITDAAERLFLSQPSLSAAIHNLEKEMGVTAFVRSNKGVTVTQEGEELLSFARMLLEQADIMQEHFGVGKKRVPKFCVSCQHYSFAVNAFVEVVKEYDADQYGFILRETQTGEIIDDVASGKSELGLLYLSESNETVLSKLLRKSELVFEELFTAAPHVFINKDHPLADRKCITLDELKPYPYLIFEQGDRNSFYFSEELLSMLDMPKTIQVRDRATLFSLVIGLNGFTVSSGIIDRKLNSPSIIARPLEMEGSMRIGLIRKKNVVFSRYADSYVKALKKHLSID</sequence>
<dbReference type="PANTHER" id="PTHR30346">
    <property type="entry name" value="TRANSCRIPTIONAL DUAL REGULATOR HCAR-RELATED"/>
    <property type="match status" value="1"/>
</dbReference>
<dbReference type="EMBL" id="JAJEPX010000003">
    <property type="protein sequence ID" value="MCC2175972.1"/>
    <property type="molecule type" value="Genomic_DNA"/>
</dbReference>
<dbReference type="Pfam" id="PF00126">
    <property type="entry name" value="HTH_1"/>
    <property type="match status" value="1"/>
</dbReference>
<keyword evidence="3" id="KW-0238">DNA-binding</keyword>
<dbReference type="PRINTS" id="PR00039">
    <property type="entry name" value="HTHLYSR"/>
</dbReference>
<gene>
    <name evidence="6" type="ORF">LKD22_02295</name>
</gene>
<dbReference type="Gene3D" id="3.40.190.10">
    <property type="entry name" value="Periplasmic binding protein-like II"/>
    <property type="match status" value="2"/>
</dbReference>
<protein>
    <submittedName>
        <fullName evidence="6">LysR family transcriptional regulator</fullName>
    </submittedName>
</protein>
<keyword evidence="7" id="KW-1185">Reference proteome</keyword>
<dbReference type="RefSeq" id="WP_110435564.1">
    <property type="nucleotide sequence ID" value="NZ_DBEZDI010000124.1"/>
</dbReference>